<feature type="region of interest" description="Disordered" evidence="1">
    <location>
        <begin position="95"/>
        <end position="139"/>
    </location>
</feature>
<reference evidence="4" key="1">
    <citation type="submission" date="2017-05" db="EMBL/GenBank/DDBJ databases">
        <title>Complete and WGS of Bordetella genogroups.</title>
        <authorList>
            <person name="Spilker T."/>
            <person name="Lipuma J."/>
        </authorList>
    </citation>
    <scope>NUCLEOTIDE SEQUENCE [LARGE SCALE GENOMIC DNA]</scope>
    <source>
        <strain evidence="4">AU8856</strain>
    </source>
</reference>
<dbReference type="PANTHER" id="PTHR34985:SF1">
    <property type="entry name" value="SLR0554 PROTEIN"/>
    <property type="match status" value="1"/>
</dbReference>
<accession>A0A261UI04</accession>
<dbReference type="RefSeq" id="WP_094842971.1">
    <property type="nucleotide sequence ID" value="NZ_NEVS01000004.1"/>
</dbReference>
<dbReference type="PANTHER" id="PTHR34985">
    <property type="entry name" value="SLR0554 PROTEIN"/>
    <property type="match status" value="1"/>
</dbReference>
<evidence type="ECO:0000313" key="4">
    <source>
        <dbReference type="Proteomes" id="UP000215767"/>
    </source>
</evidence>
<name>A0A261UI04_9BORD</name>
<gene>
    <name evidence="3" type="ORF">CAL28_20000</name>
</gene>
<sequence>MADRIDFAAVADAALSRAEMLVPQWLPGGRREGHEWRCGSLKGDPGSSFSVNLTTGQWADFAGDSDRGGDLVSLYAAIFTGGDQGQAARELRSQLALTPSPRTQQTSVARKPEKGAKTPWVPVLPVPLGSPPPPVAHSVRGRPEAKWEYRDENGALLGVIYRFRTSDGGKEVLPCVWATEPERQISEWRWMHFQEPRPLYGLHRMRLDYPVLVVEGEKCADRAFEHLSQWFDVVSWPGGGKAVDKANWAPLTGRRVIVWPDCDSKREKGDAPEADRPFLPVGKQPGILAADAVIRQVQQRGCRVWRVELPEPGVLPDGWDVYDATEEGIEGEDLYRWMRGRLREIGGDDFAPAPAKTGAPTPEPAAAREWHSRLLRKPRGGWEDCKENVAIALEDHPLLRGLLAYNDFTGRIEKRREPPWASRPGEWTEDDDRELSMWLGVSCELLIRSTGTVAEGVMIVANRNRHHPVRDWLQSLEWDGVDRCTTWLHDCLGVADTEYASLVGTLWLRQAVNRILRPGTKGDYALILEGLQGLRKSTAMKRLGGEWFSDAPLDLNSKDAYMAIDGVWIYEIAELDAFNRAESTRIKAFMTMAEDRYRPPYGKRYISRARQTVFVGTTNNDEYFKDPTGNRRFWPVYCTCVDLDRVVGIREQLFAQAMAEVEEGKPCYPTRSEEVSLIVPEQERREIVDPWMEYIIRWVNEPERAVTKEFSTAEILSGAIRMAADRMDGQRSAATRVGNCMKKLGWGKRRGSAEGYRPWVYVRPAGSTSGSAPPGGSQVEGVEDAPLPI</sequence>
<dbReference type="Proteomes" id="UP000215767">
    <property type="component" value="Unassembled WGS sequence"/>
</dbReference>
<dbReference type="AlphaFoldDB" id="A0A261UI04"/>
<feature type="compositionally biased region" description="Low complexity" evidence="1">
    <location>
        <begin position="767"/>
        <end position="777"/>
    </location>
</feature>
<feature type="compositionally biased region" description="Pro residues" evidence="1">
    <location>
        <begin position="122"/>
        <end position="135"/>
    </location>
</feature>
<organism evidence="3 4">
    <name type="scientific">Bordetella genomosp. 11</name>
    <dbReference type="NCBI Taxonomy" id="1416808"/>
    <lineage>
        <taxon>Bacteria</taxon>
        <taxon>Pseudomonadati</taxon>
        <taxon>Pseudomonadota</taxon>
        <taxon>Betaproteobacteria</taxon>
        <taxon>Burkholderiales</taxon>
        <taxon>Alcaligenaceae</taxon>
        <taxon>Bordetella</taxon>
    </lineage>
</organism>
<evidence type="ECO:0000256" key="1">
    <source>
        <dbReference type="SAM" id="MobiDB-lite"/>
    </source>
</evidence>
<protein>
    <recommendedName>
        <fullName evidence="2">Virulence-associated protein E-like domain-containing protein</fullName>
    </recommendedName>
</protein>
<feature type="compositionally biased region" description="Polar residues" evidence="1">
    <location>
        <begin position="95"/>
        <end position="108"/>
    </location>
</feature>
<comment type="caution">
    <text evidence="3">The sequence shown here is derived from an EMBL/GenBank/DDBJ whole genome shotgun (WGS) entry which is preliminary data.</text>
</comment>
<keyword evidence="4" id="KW-1185">Reference proteome</keyword>
<feature type="domain" description="Virulence-associated protein E-like" evidence="2">
    <location>
        <begin position="473"/>
        <end position="685"/>
    </location>
</feature>
<proteinExistence type="predicted"/>
<dbReference type="InterPro" id="IPR007936">
    <property type="entry name" value="VapE-like_dom"/>
</dbReference>
<dbReference type="OrthoDB" id="110640at2"/>
<dbReference type="Pfam" id="PF05272">
    <property type="entry name" value="VapE-like_dom"/>
    <property type="match status" value="1"/>
</dbReference>
<evidence type="ECO:0000313" key="3">
    <source>
        <dbReference type="EMBL" id="OZI61568.1"/>
    </source>
</evidence>
<feature type="region of interest" description="Disordered" evidence="1">
    <location>
        <begin position="767"/>
        <end position="789"/>
    </location>
</feature>
<dbReference type="EMBL" id="NEVS01000004">
    <property type="protein sequence ID" value="OZI61568.1"/>
    <property type="molecule type" value="Genomic_DNA"/>
</dbReference>
<evidence type="ECO:0000259" key="2">
    <source>
        <dbReference type="Pfam" id="PF05272"/>
    </source>
</evidence>